<evidence type="ECO:0000256" key="1">
    <source>
        <dbReference type="ARBA" id="ARBA00022705"/>
    </source>
</evidence>
<dbReference type="GO" id="GO:0016887">
    <property type="term" value="F:ATP hydrolysis activity"/>
    <property type="evidence" value="ECO:0007669"/>
    <property type="project" value="InterPro"/>
</dbReference>
<dbReference type="GO" id="GO:0005524">
    <property type="term" value="F:ATP binding"/>
    <property type="evidence" value="ECO:0007669"/>
    <property type="project" value="UniProtKB-KW"/>
</dbReference>
<gene>
    <name evidence="6" type="ORF">pneo_cds_827</name>
</gene>
<dbReference type="InterPro" id="IPR013748">
    <property type="entry name" value="Rep_factorC_C"/>
</dbReference>
<dbReference type="GO" id="GO:0003677">
    <property type="term" value="F:DNA binding"/>
    <property type="evidence" value="ECO:0007669"/>
    <property type="project" value="InterPro"/>
</dbReference>
<evidence type="ECO:0000256" key="2">
    <source>
        <dbReference type="ARBA" id="ARBA00022741"/>
    </source>
</evidence>
<dbReference type="RefSeq" id="YP_009482437.1">
    <property type="nucleotide sequence ID" value="NC_037666.1"/>
</dbReference>
<dbReference type="InterPro" id="IPR047854">
    <property type="entry name" value="RFC_lid"/>
</dbReference>
<proteinExistence type="predicted"/>
<dbReference type="FunFam" id="1.10.8.60:FF:000012">
    <property type="entry name" value="Replication factor C subunit 4"/>
    <property type="match status" value="1"/>
</dbReference>
<dbReference type="SUPFAM" id="SSF52540">
    <property type="entry name" value="P-loop containing nucleoside triphosphate hydrolases"/>
    <property type="match status" value="1"/>
</dbReference>
<dbReference type="Proteomes" id="UP000249287">
    <property type="component" value="Segment"/>
</dbReference>
<dbReference type="InterPro" id="IPR050238">
    <property type="entry name" value="DNA_Rep/Repair_Clamp_Loader"/>
</dbReference>
<feature type="domain" description="AAA+ ATPase" evidence="5">
    <location>
        <begin position="184"/>
        <end position="319"/>
    </location>
</feature>
<feature type="compositionally biased region" description="Basic and acidic residues" evidence="4">
    <location>
        <begin position="18"/>
        <end position="29"/>
    </location>
</feature>
<dbReference type="Gene3D" id="1.20.272.10">
    <property type="match status" value="1"/>
</dbReference>
<keyword evidence="2" id="KW-0547">Nucleotide-binding</keyword>
<dbReference type="GO" id="GO:0006281">
    <property type="term" value="P:DNA repair"/>
    <property type="evidence" value="ECO:0007669"/>
    <property type="project" value="TreeGrafter"/>
</dbReference>
<dbReference type="PANTHER" id="PTHR11669:SF5">
    <property type="entry name" value="REPLICATION FACTOR C SUBUNIT 2"/>
    <property type="match status" value="1"/>
</dbReference>
<reference evidence="6" key="1">
    <citation type="journal article" date="2018" name="Nat. Commun.">
        <title>Diversity and evolution of the emerging Pandoraviridae family.</title>
        <authorList>
            <person name="Legendre M."/>
            <person name="Fabre E."/>
            <person name="Poirot O."/>
            <person name="Jeudy S."/>
            <person name="Lartigue A."/>
            <person name="Alempic J.M."/>
            <person name="Beucher L."/>
            <person name="Philippe N."/>
            <person name="Bertaux L."/>
            <person name="Christo-Foroux E."/>
            <person name="Labadie K."/>
            <person name="Coute Y."/>
            <person name="Abergel C."/>
            <person name="Claverie J.M."/>
        </authorList>
    </citation>
    <scope>NUCLEOTIDE SEQUENCE [LARGE SCALE GENOMIC DNA]</scope>
    <source>
        <strain evidence="6">Neocaledonia</strain>
    </source>
</reference>
<dbReference type="Gene3D" id="1.10.8.60">
    <property type="match status" value="1"/>
</dbReference>
<dbReference type="NCBIfam" id="NF001679">
    <property type="entry name" value="PRK00440.1"/>
    <property type="match status" value="1"/>
</dbReference>
<dbReference type="GO" id="GO:0003689">
    <property type="term" value="F:DNA clamp loader activity"/>
    <property type="evidence" value="ECO:0007669"/>
    <property type="project" value="TreeGrafter"/>
</dbReference>
<dbReference type="Pfam" id="PF08542">
    <property type="entry name" value="Rep_fac_C"/>
    <property type="match status" value="1"/>
</dbReference>
<dbReference type="InterPro" id="IPR003593">
    <property type="entry name" value="AAA+_ATPase"/>
</dbReference>
<dbReference type="SUPFAM" id="SSF48019">
    <property type="entry name" value="post-AAA+ oligomerization domain-like"/>
    <property type="match status" value="1"/>
</dbReference>
<dbReference type="PANTHER" id="PTHR11669">
    <property type="entry name" value="REPLICATION FACTOR C / DNA POLYMERASE III GAMMA-TAU SUBUNIT"/>
    <property type="match status" value="1"/>
</dbReference>
<dbReference type="Gene3D" id="3.40.50.300">
    <property type="entry name" value="P-loop containing nucleotide triphosphate hydrolases"/>
    <property type="match status" value="1"/>
</dbReference>
<protein>
    <submittedName>
        <fullName evidence="6">Replication factor C subunit</fullName>
    </submittedName>
</protein>
<evidence type="ECO:0000256" key="4">
    <source>
        <dbReference type="SAM" id="MobiDB-lite"/>
    </source>
</evidence>
<dbReference type="InterPro" id="IPR008921">
    <property type="entry name" value="DNA_pol3_clamp-load_cplx_C"/>
</dbReference>
<dbReference type="GO" id="GO:0006261">
    <property type="term" value="P:DNA-templated DNA replication"/>
    <property type="evidence" value="ECO:0007669"/>
    <property type="project" value="TreeGrafter"/>
</dbReference>
<dbReference type="SMART" id="SM00382">
    <property type="entry name" value="AAA"/>
    <property type="match status" value="1"/>
</dbReference>
<dbReference type="EMBL" id="MG011690">
    <property type="protein sequence ID" value="AVK76434.1"/>
    <property type="molecule type" value="Genomic_DNA"/>
</dbReference>
<feature type="region of interest" description="Disordered" evidence="4">
    <location>
        <begin position="1"/>
        <end position="72"/>
    </location>
</feature>
<dbReference type="InterPro" id="IPR003959">
    <property type="entry name" value="ATPase_AAA_core"/>
</dbReference>
<evidence type="ECO:0000256" key="3">
    <source>
        <dbReference type="ARBA" id="ARBA00022840"/>
    </source>
</evidence>
<sequence length="476" mass="51957">MCVVEGGKTKKPQSQARAQERKGQAERDIATPPNLFFPRTANRQRTAKQRKKGTRGHPGRIPHTHKKDEKRRTTICMEHDSQIRPSTPGPFTTSLVLAPKASKTTITTTIYSRSGTHKVIAAAPDDTHPDDHTTETILTSCTSHAGTAQYELPWVEKYRPMVLDDITGNVDAIRYLKALAVDGNVPNLLLSGPPGTGKTTSIACLARALLGPAFDRAVLELNASDERGIDVVRKSIKEFARTTVNLPPGRHKMIILDEADCLTQGAQQALRCTMEKYTNTTRFALACNTSSMIIEALQSRCAILRYQRLADEQILDRLRAIVAAEKDVPCTRDGFDAIVVTADGDMRQAINNLQATHAGCGQVNADSVYAVCDRPHPALVRAVLLDCGRGDIDAATAALDKLWGMGYMASDIIGTMMSDAKRIAIDERLRLDLVREIGVTQKRVACGLGTCLQLHGLLARMCDVGLAHARNTNPLH</sequence>
<accession>A0A2U7UDB5</accession>
<dbReference type="KEGG" id="vg:36843147"/>
<keyword evidence="1" id="KW-0235">DNA replication</keyword>
<dbReference type="Pfam" id="PF00004">
    <property type="entry name" value="AAA"/>
    <property type="match status" value="1"/>
</dbReference>
<name>A0A2U7UDB5_9VIRU</name>
<dbReference type="CDD" id="cd18140">
    <property type="entry name" value="HLD_clamp_RFC"/>
    <property type="match status" value="1"/>
</dbReference>
<evidence type="ECO:0000313" key="6">
    <source>
        <dbReference type="EMBL" id="AVK76434.1"/>
    </source>
</evidence>
<keyword evidence="3" id="KW-0067">ATP-binding</keyword>
<dbReference type="CDD" id="cd00009">
    <property type="entry name" value="AAA"/>
    <property type="match status" value="1"/>
</dbReference>
<dbReference type="GeneID" id="36843147"/>
<feature type="compositionally biased region" description="Basic residues" evidence="4">
    <location>
        <begin position="45"/>
        <end position="65"/>
    </location>
</feature>
<evidence type="ECO:0000259" key="5">
    <source>
        <dbReference type="SMART" id="SM00382"/>
    </source>
</evidence>
<dbReference type="InterPro" id="IPR027417">
    <property type="entry name" value="P-loop_NTPase"/>
</dbReference>
<organism evidence="6">
    <name type="scientific">Pandoravirus neocaledonia</name>
    <dbReference type="NCBI Taxonomy" id="2107708"/>
    <lineage>
        <taxon>Viruses</taxon>
        <taxon>Pandoravirus</taxon>
    </lineage>
</organism>